<dbReference type="Proteomes" id="UP001519332">
    <property type="component" value="Unassembled WGS sequence"/>
</dbReference>
<dbReference type="InterPro" id="IPR002716">
    <property type="entry name" value="PIN_dom"/>
</dbReference>
<organism evidence="7 8">
    <name type="scientific">Kibdelosporangium banguiense</name>
    <dbReference type="NCBI Taxonomy" id="1365924"/>
    <lineage>
        <taxon>Bacteria</taxon>
        <taxon>Bacillati</taxon>
        <taxon>Actinomycetota</taxon>
        <taxon>Actinomycetes</taxon>
        <taxon>Pseudonocardiales</taxon>
        <taxon>Pseudonocardiaceae</taxon>
        <taxon>Kibdelosporangium</taxon>
    </lineage>
</organism>
<keyword evidence="3" id="KW-0378">Hydrolase</keyword>
<dbReference type="EMBL" id="JAGINW010000001">
    <property type="protein sequence ID" value="MBP2324604.1"/>
    <property type="molecule type" value="Genomic_DNA"/>
</dbReference>
<keyword evidence="1" id="KW-0540">Nuclease</keyword>
<sequence>MYSVVLDACVLFPNILRDTVLTLAEAELFRPLWSEAILDEVRRNVIAKRKVDPALFDRTLALMNASFDGAMVDDWQGIVVGLDLPDPDDRHVLAAAIAGGAQAVVTFNLADFPAKQLEPHHVDAVHPDTFLLDQLDLAPARVLDALVRQAQRFRKPAMDLSGLLARLERCDVPEFAEEVRRIAL</sequence>
<keyword evidence="2" id="KW-0479">Metal-binding</keyword>
<name>A0ABS4TJL7_9PSEU</name>
<evidence type="ECO:0000313" key="7">
    <source>
        <dbReference type="EMBL" id="MBP2324604.1"/>
    </source>
</evidence>
<evidence type="ECO:0000256" key="1">
    <source>
        <dbReference type="ARBA" id="ARBA00022722"/>
    </source>
</evidence>
<keyword evidence="4" id="KW-0460">Magnesium</keyword>
<dbReference type="InterPro" id="IPR029060">
    <property type="entry name" value="PIN-like_dom_sf"/>
</dbReference>
<comment type="caution">
    <text evidence="7">The sequence shown here is derived from an EMBL/GenBank/DDBJ whole genome shotgun (WGS) entry which is preliminary data.</text>
</comment>
<reference evidence="7 8" key="1">
    <citation type="submission" date="2021-03" db="EMBL/GenBank/DDBJ databases">
        <title>Sequencing the genomes of 1000 actinobacteria strains.</title>
        <authorList>
            <person name="Klenk H.-P."/>
        </authorList>
    </citation>
    <scope>NUCLEOTIDE SEQUENCE [LARGE SCALE GENOMIC DNA]</scope>
    <source>
        <strain evidence="7 8">DSM 46670</strain>
    </source>
</reference>
<dbReference type="Pfam" id="PF13470">
    <property type="entry name" value="PIN_3"/>
    <property type="match status" value="1"/>
</dbReference>
<feature type="domain" description="VapC50 C-terminal" evidence="6">
    <location>
        <begin position="127"/>
        <end position="181"/>
    </location>
</feature>
<evidence type="ECO:0000256" key="4">
    <source>
        <dbReference type="ARBA" id="ARBA00022842"/>
    </source>
</evidence>
<accession>A0ABS4TJL7</accession>
<keyword evidence="8" id="KW-1185">Reference proteome</keyword>
<feature type="domain" description="PIN" evidence="5">
    <location>
        <begin position="4"/>
        <end position="109"/>
    </location>
</feature>
<proteinExistence type="predicted"/>
<dbReference type="SUPFAM" id="SSF88723">
    <property type="entry name" value="PIN domain-like"/>
    <property type="match status" value="1"/>
</dbReference>
<evidence type="ECO:0000259" key="6">
    <source>
        <dbReference type="Pfam" id="PF26343"/>
    </source>
</evidence>
<evidence type="ECO:0000313" key="8">
    <source>
        <dbReference type="Proteomes" id="UP001519332"/>
    </source>
</evidence>
<dbReference type="InterPro" id="IPR058652">
    <property type="entry name" value="VapC50_C"/>
</dbReference>
<evidence type="ECO:0000259" key="5">
    <source>
        <dbReference type="Pfam" id="PF13470"/>
    </source>
</evidence>
<evidence type="ECO:0000256" key="2">
    <source>
        <dbReference type="ARBA" id="ARBA00022723"/>
    </source>
</evidence>
<dbReference type="Pfam" id="PF26343">
    <property type="entry name" value="VapC50_C"/>
    <property type="match status" value="1"/>
</dbReference>
<evidence type="ECO:0000256" key="3">
    <source>
        <dbReference type="ARBA" id="ARBA00022801"/>
    </source>
</evidence>
<protein>
    <submittedName>
        <fullName evidence="7">Nucleic acid-binding protein</fullName>
    </submittedName>
</protein>
<dbReference type="RefSeq" id="WP_209641918.1">
    <property type="nucleotide sequence ID" value="NZ_JAGINW010000001.1"/>
</dbReference>
<gene>
    <name evidence="7" type="ORF">JOF56_004989</name>
</gene>